<sequence length="320" mass="34732">MENIKKTSSRPDGADADVVAPAWMAHCLPGDPLASILDALPATRILGAFVHAPPGPVLVPALFCLCLRAVVPFAVVDAMLQDRYRVVVAVAHHDRHIRLESIDPNGEDPNKDDGDACPVSLRPTPRPLPWPSPWASYCACRLCCYPDEALGGSAVMQCPRGRLVAIPPRTALRIVAWQWASAVTGCVSAALRWPSAVDVGPCPAPEPQQAATEDGYARDKGAVVRIRPDGLALIGRWPRGMGVGSDDDAQPFQHYGMPVQRVTHPWDARVHVDIYDRTCPVVDEDQDQASIRRHLPYAVARVDGDPVFLVAVYKTTIMTL</sequence>
<accession>A0A4D6EKG1</accession>
<dbReference type="EMBL" id="MK174290">
    <property type="protein sequence ID" value="QBZ81639.1"/>
    <property type="molecule type" value="Genomic_DNA"/>
</dbReference>
<evidence type="ECO:0000313" key="2">
    <source>
        <dbReference type="Proteomes" id="UP001237152"/>
    </source>
</evidence>
<organism evidence="1 2">
    <name type="scientific">Pandoravirus celtis</name>
    <dbReference type="NCBI Taxonomy" id="2568002"/>
    <lineage>
        <taxon>Viruses</taxon>
        <taxon>Pandoravirus</taxon>
    </lineage>
</organism>
<evidence type="ECO:0000313" key="1">
    <source>
        <dbReference type="EMBL" id="QBZ81639.1"/>
    </source>
</evidence>
<dbReference type="Proteomes" id="UP001237152">
    <property type="component" value="Segment"/>
</dbReference>
<reference evidence="1" key="1">
    <citation type="journal article" date="2019" name="Front. Microbiol.">
        <title>Pandoravirus Celtis Illustrates the Microevolution Processes at Work in the Giant Pandoraviridae Genomes.</title>
        <authorList>
            <person name="Legendre M."/>
            <person name="Alempic J.M."/>
            <person name="Philippe N."/>
            <person name="Lartigue A."/>
            <person name="Jeudy S."/>
            <person name="Poirot O."/>
            <person name="Ta N.T."/>
            <person name="Nin S."/>
            <person name="Coute Y."/>
            <person name="Abergel C."/>
            <person name="Claverie J.M."/>
        </authorList>
    </citation>
    <scope>NUCLEOTIDE SEQUENCE</scope>
</reference>
<gene>
    <name evidence="1" type="ORF">pclt_cds_1055</name>
</gene>
<proteinExistence type="predicted"/>
<name>A0A4D6EKG1_9VIRU</name>
<protein>
    <submittedName>
        <fullName evidence="1">Uncharacterized protein</fullName>
    </submittedName>
</protein>